<organism evidence="2 3">
    <name type="scientific">Sinobacterium caligoides</name>
    <dbReference type="NCBI Taxonomy" id="933926"/>
    <lineage>
        <taxon>Bacteria</taxon>
        <taxon>Pseudomonadati</taxon>
        <taxon>Pseudomonadota</taxon>
        <taxon>Gammaproteobacteria</taxon>
        <taxon>Cellvibrionales</taxon>
        <taxon>Spongiibacteraceae</taxon>
        <taxon>Sinobacterium</taxon>
    </lineage>
</organism>
<feature type="transmembrane region" description="Helical" evidence="1">
    <location>
        <begin position="44"/>
        <end position="62"/>
    </location>
</feature>
<dbReference type="AlphaFoldDB" id="A0A3N2DZN3"/>
<dbReference type="OrthoDB" id="6199345at2"/>
<evidence type="ECO:0000313" key="3">
    <source>
        <dbReference type="Proteomes" id="UP000275394"/>
    </source>
</evidence>
<accession>A0A3N2DZN3</accession>
<evidence type="ECO:0000313" key="2">
    <source>
        <dbReference type="EMBL" id="ROS05326.1"/>
    </source>
</evidence>
<keyword evidence="1" id="KW-1133">Transmembrane helix</keyword>
<keyword evidence="3" id="KW-1185">Reference proteome</keyword>
<dbReference type="RefSeq" id="WP_123711243.1">
    <property type="nucleotide sequence ID" value="NZ_RKHR01000003.1"/>
</dbReference>
<keyword evidence="1" id="KW-0812">Transmembrane</keyword>
<comment type="caution">
    <text evidence="2">The sequence shown here is derived from an EMBL/GenBank/DDBJ whole genome shotgun (WGS) entry which is preliminary data.</text>
</comment>
<gene>
    <name evidence="2" type="ORF">EDC56_0856</name>
</gene>
<dbReference type="Proteomes" id="UP000275394">
    <property type="component" value="Unassembled WGS sequence"/>
</dbReference>
<reference evidence="2 3" key="1">
    <citation type="submission" date="2018-11" db="EMBL/GenBank/DDBJ databases">
        <title>Genomic Encyclopedia of Type Strains, Phase IV (KMG-IV): sequencing the most valuable type-strain genomes for metagenomic binning, comparative biology and taxonomic classification.</title>
        <authorList>
            <person name="Goeker M."/>
        </authorList>
    </citation>
    <scope>NUCLEOTIDE SEQUENCE [LARGE SCALE GENOMIC DNA]</scope>
    <source>
        <strain evidence="2 3">DSM 100316</strain>
    </source>
</reference>
<protein>
    <submittedName>
        <fullName evidence="2">Uncharacterized protein</fullName>
    </submittedName>
</protein>
<sequence>MKHSRQDSLREQVRQQIEQVKLEPEQLLQLQQMQQNTKRPASQWLSIAAVITVLIIMPALYFNSPNGLSLQSASGSAQVAMIDNIANEVTKNHLKMKPLELKSESIKQLQEYFSALSFKPLASTQLTALQPTRLTLLGARYCSIQGATAAQLRYSSQPDNWTLYQVPFDQFNQLGLHEGGDSIATYARGLKVTLWQERGLLMVLVAP</sequence>
<keyword evidence="1" id="KW-0472">Membrane</keyword>
<name>A0A3N2DZN3_9GAMM</name>
<evidence type="ECO:0000256" key="1">
    <source>
        <dbReference type="SAM" id="Phobius"/>
    </source>
</evidence>
<proteinExistence type="predicted"/>
<dbReference type="EMBL" id="RKHR01000003">
    <property type="protein sequence ID" value="ROS05326.1"/>
    <property type="molecule type" value="Genomic_DNA"/>
</dbReference>